<accession>A0AA38FYK9</accession>
<dbReference type="PANTHER" id="PTHR10277">
    <property type="entry name" value="HOMOCITRATE SYNTHASE-RELATED"/>
    <property type="match status" value="1"/>
</dbReference>
<organism evidence="5 6">
    <name type="scientific">Taxus chinensis</name>
    <name type="common">Chinese yew</name>
    <name type="synonym">Taxus wallichiana var. chinensis</name>
    <dbReference type="NCBI Taxonomy" id="29808"/>
    <lineage>
        <taxon>Eukaryota</taxon>
        <taxon>Viridiplantae</taxon>
        <taxon>Streptophyta</taxon>
        <taxon>Embryophyta</taxon>
        <taxon>Tracheophyta</taxon>
        <taxon>Spermatophyta</taxon>
        <taxon>Pinopsida</taxon>
        <taxon>Pinidae</taxon>
        <taxon>Conifers II</taxon>
        <taxon>Cupressales</taxon>
        <taxon>Taxaceae</taxon>
        <taxon>Taxus</taxon>
    </lineage>
</organism>
<feature type="domain" description="2-isopropylmalate synthase LeuA allosteric (dimerisation)" evidence="4">
    <location>
        <begin position="79"/>
        <end position="180"/>
    </location>
</feature>
<reference evidence="5 6" key="1">
    <citation type="journal article" date="2021" name="Nat. Plants">
        <title>The Taxus genome provides insights into paclitaxel biosynthesis.</title>
        <authorList>
            <person name="Xiong X."/>
            <person name="Gou J."/>
            <person name="Liao Q."/>
            <person name="Li Y."/>
            <person name="Zhou Q."/>
            <person name="Bi G."/>
            <person name="Li C."/>
            <person name="Du R."/>
            <person name="Wang X."/>
            <person name="Sun T."/>
            <person name="Guo L."/>
            <person name="Liang H."/>
            <person name="Lu P."/>
            <person name="Wu Y."/>
            <person name="Zhang Z."/>
            <person name="Ro D.K."/>
            <person name="Shang Y."/>
            <person name="Huang S."/>
            <person name="Yan J."/>
        </authorList>
    </citation>
    <scope>NUCLEOTIDE SEQUENCE [LARGE SCALE GENOMIC DNA]</scope>
    <source>
        <strain evidence="5">Ta-2019</strain>
    </source>
</reference>
<evidence type="ECO:0000313" key="6">
    <source>
        <dbReference type="Proteomes" id="UP000824469"/>
    </source>
</evidence>
<dbReference type="InterPro" id="IPR013785">
    <property type="entry name" value="Aldolase_TIM"/>
</dbReference>
<dbReference type="GO" id="GO:0009098">
    <property type="term" value="P:L-leucine biosynthetic process"/>
    <property type="evidence" value="ECO:0007669"/>
    <property type="project" value="InterPro"/>
</dbReference>
<evidence type="ECO:0000256" key="1">
    <source>
        <dbReference type="ARBA" id="ARBA00000064"/>
    </source>
</evidence>
<dbReference type="InterPro" id="IPR050073">
    <property type="entry name" value="2-IPM_HCS-like"/>
</dbReference>
<comment type="caution">
    <text evidence="5">The sequence shown here is derived from an EMBL/GenBank/DDBJ whole genome shotgun (WGS) entry which is preliminary data.</text>
</comment>
<dbReference type="Proteomes" id="UP000824469">
    <property type="component" value="Unassembled WGS sequence"/>
</dbReference>
<dbReference type="Gene3D" id="3.20.20.70">
    <property type="entry name" value="Aldolase class I"/>
    <property type="match status" value="1"/>
</dbReference>
<feature type="non-terminal residue" evidence="5">
    <location>
        <position position="1"/>
    </location>
</feature>
<dbReference type="GO" id="GO:0009507">
    <property type="term" value="C:chloroplast"/>
    <property type="evidence" value="ECO:0007669"/>
    <property type="project" value="TreeGrafter"/>
</dbReference>
<name>A0AA38FYK9_TAXCH</name>
<dbReference type="SMART" id="SM00917">
    <property type="entry name" value="LeuA_dimer"/>
    <property type="match status" value="1"/>
</dbReference>
<dbReference type="GO" id="GO:0003852">
    <property type="term" value="F:2-isopropylmalate synthase activity"/>
    <property type="evidence" value="ECO:0007669"/>
    <property type="project" value="UniProtKB-EC"/>
</dbReference>
<evidence type="ECO:0000256" key="2">
    <source>
        <dbReference type="ARBA" id="ARBA00012973"/>
    </source>
</evidence>
<sequence length="181" mass="19555">VVMAIQYHGEEQLGGLYTGINTKHIAMTSKMVAKCTGMHVQPHKAIVGANAFIDNRVIHQSHFEEDSKKPILDEVLRPRVTWSLIDLQVTCGTWGISTVFVKLEGPDGKEHSAHGIGAGPVGAAYKAIDNIVKVPVTLLEYSTSSTTKGVDAIACTKVLIQGDQGHSSTHALTEETNHRTF</sequence>
<feature type="non-terminal residue" evidence="5">
    <location>
        <position position="181"/>
    </location>
</feature>
<dbReference type="Gene3D" id="3.30.160.270">
    <property type="match status" value="1"/>
</dbReference>
<dbReference type="SUPFAM" id="SSF110921">
    <property type="entry name" value="2-isopropylmalate synthase LeuA, allosteric (dimerisation) domain"/>
    <property type="match status" value="1"/>
</dbReference>
<dbReference type="OMA" id="KEHSAHG"/>
<dbReference type="EC" id="2.3.3.13" evidence="2"/>
<dbReference type="AlphaFoldDB" id="A0AA38FYK9"/>
<evidence type="ECO:0000259" key="4">
    <source>
        <dbReference type="SMART" id="SM00917"/>
    </source>
</evidence>
<evidence type="ECO:0000256" key="3">
    <source>
        <dbReference type="ARBA" id="ARBA00022679"/>
    </source>
</evidence>
<keyword evidence="6" id="KW-1185">Reference proteome</keyword>
<keyword evidence="3" id="KW-0808">Transferase</keyword>
<dbReference type="InterPro" id="IPR013709">
    <property type="entry name" value="2-isopropylmalate_synth_dimer"/>
</dbReference>
<dbReference type="EMBL" id="JAHRHJ020000006">
    <property type="protein sequence ID" value="KAH9312518.1"/>
    <property type="molecule type" value="Genomic_DNA"/>
</dbReference>
<gene>
    <name evidence="5" type="ORF">KI387_027553</name>
</gene>
<comment type="catalytic activity">
    <reaction evidence="1">
        <text>3-methyl-2-oxobutanoate + acetyl-CoA + H2O = (2S)-2-isopropylmalate + CoA + H(+)</text>
        <dbReference type="Rhea" id="RHEA:21524"/>
        <dbReference type="ChEBI" id="CHEBI:1178"/>
        <dbReference type="ChEBI" id="CHEBI:11851"/>
        <dbReference type="ChEBI" id="CHEBI:15377"/>
        <dbReference type="ChEBI" id="CHEBI:15378"/>
        <dbReference type="ChEBI" id="CHEBI:57287"/>
        <dbReference type="ChEBI" id="CHEBI:57288"/>
        <dbReference type="EC" id="2.3.3.13"/>
    </reaction>
</comment>
<dbReference type="PANTHER" id="PTHR10277:SF9">
    <property type="entry name" value="2-ISOPROPYLMALATE SYNTHASE 1, CHLOROPLASTIC-RELATED"/>
    <property type="match status" value="1"/>
</dbReference>
<dbReference type="Pfam" id="PF08502">
    <property type="entry name" value="LeuA_dimer"/>
    <property type="match status" value="1"/>
</dbReference>
<proteinExistence type="predicted"/>
<evidence type="ECO:0000313" key="5">
    <source>
        <dbReference type="EMBL" id="KAH9312518.1"/>
    </source>
</evidence>
<protein>
    <recommendedName>
        <fullName evidence="2">2-isopropylmalate synthase</fullName>
        <ecNumber evidence="2">2.3.3.13</ecNumber>
    </recommendedName>
</protein>
<dbReference type="InterPro" id="IPR036230">
    <property type="entry name" value="LeuA_allosteric_dom_sf"/>
</dbReference>